<dbReference type="HOGENOM" id="CLU_013253_1_4_1"/>
<accession>A0A0C3LZ28</accession>
<keyword evidence="6" id="KW-1185">Reference proteome</keyword>
<dbReference type="FunFam" id="2.40.70.10:FF:000008">
    <property type="entry name" value="Cathepsin D"/>
    <property type="match status" value="1"/>
</dbReference>
<organism evidence="5 6">
    <name type="scientific">Tulasnella calospora MUT 4182</name>
    <dbReference type="NCBI Taxonomy" id="1051891"/>
    <lineage>
        <taxon>Eukaryota</taxon>
        <taxon>Fungi</taxon>
        <taxon>Dikarya</taxon>
        <taxon>Basidiomycota</taxon>
        <taxon>Agaricomycotina</taxon>
        <taxon>Agaricomycetes</taxon>
        <taxon>Cantharellales</taxon>
        <taxon>Tulasnellaceae</taxon>
        <taxon>Tulasnella</taxon>
    </lineage>
</organism>
<dbReference type="Proteomes" id="UP000054248">
    <property type="component" value="Unassembled WGS sequence"/>
</dbReference>
<feature type="active site" evidence="2">
    <location>
        <position position="133"/>
    </location>
</feature>
<reference evidence="5 6" key="1">
    <citation type="submission" date="2014-04" db="EMBL/GenBank/DDBJ databases">
        <authorList>
            <consortium name="DOE Joint Genome Institute"/>
            <person name="Kuo A."/>
            <person name="Girlanda M."/>
            <person name="Perotto S."/>
            <person name="Kohler A."/>
            <person name="Nagy L.G."/>
            <person name="Floudas D."/>
            <person name="Copeland A."/>
            <person name="Barry K.W."/>
            <person name="Cichocki N."/>
            <person name="Veneault-Fourrey C."/>
            <person name="LaButti K."/>
            <person name="Lindquist E.A."/>
            <person name="Lipzen A."/>
            <person name="Lundell T."/>
            <person name="Morin E."/>
            <person name="Murat C."/>
            <person name="Sun H."/>
            <person name="Tunlid A."/>
            <person name="Henrissat B."/>
            <person name="Grigoriev I.V."/>
            <person name="Hibbett D.S."/>
            <person name="Martin F."/>
            <person name="Nordberg H.P."/>
            <person name="Cantor M.N."/>
            <person name="Hua S.X."/>
        </authorList>
    </citation>
    <scope>NUCLEOTIDE SEQUENCE [LARGE SCALE GENOMIC DNA]</scope>
    <source>
        <strain evidence="5 6">MUT 4182</strain>
    </source>
</reference>
<feature type="chain" id="PRO_5002166763" description="Peptidase A1 domain-containing protein" evidence="3">
    <location>
        <begin position="21"/>
        <end position="454"/>
    </location>
</feature>
<proteinExistence type="inferred from homology"/>
<dbReference type="SUPFAM" id="SSF50630">
    <property type="entry name" value="Acid proteases"/>
    <property type="match status" value="1"/>
</dbReference>
<feature type="domain" description="Peptidase A1" evidence="4">
    <location>
        <begin position="115"/>
        <end position="450"/>
    </location>
</feature>
<evidence type="ECO:0000256" key="2">
    <source>
        <dbReference type="PIRSR" id="PIRSR601461-1"/>
    </source>
</evidence>
<name>A0A0C3LZ28_9AGAM</name>
<evidence type="ECO:0000313" key="6">
    <source>
        <dbReference type="Proteomes" id="UP000054248"/>
    </source>
</evidence>
<keyword evidence="3" id="KW-0732">Signal</keyword>
<dbReference type="PRINTS" id="PR00792">
    <property type="entry name" value="PEPSIN"/>
</dbReference>
<evidence type="ECO:0000256" key="3">
    <source>
        <dbReference type="SAM" id="SignalP"/>
    </source>
</evidence>
<sequence length="454" mass="47887">MILPTSAIATALLLAPLVASNPTPPRHQAQVVPIRQQRRAFNTSPDTPFNVAAAQAERNKVSDRYANLASKKRGLATEGKREVKVKAIEPFDIQSLKKRQSSGENSLQDQSDAVYFGALSVGTPAQQTTIDFDTGSADLLIPTENCSGCGSPLFNTAQSSTFEASSQPFEIQYGDGSQAMGTLASDTVTVAGLTVQNQVFAAITQESGDFSSGGIFAGLMGMAFPALAKSQAMPFFFNLAQANALTSNLFSFYLARGDNTGSELCIGCTDSTKYTGNVNFYPLDASITQGQQVYWSIAADAITVNGQTATQGLSCVMDTGTTAIYVPTAYAQAIYANIPGATPAPGQPDGTYAYPCGSQIPEIAFVFGGQSYAIDSTDFNLGAMTQYAVLAASRVKRGFTNFLNSLRDGTLCMGAIMGLDQGVNFATVGDAFLKNWYSVYDAGGNRLGLAKSNQ</sequence>
<dbReference type="OrthoDB" id="15189at2759"/>
<evidence type="ECO:0000259" key="4">
    <source>
        <dbReference type="PROSITE" id="PS51767"/>
    </source>
</evidence>
<feature type="active site" evidence="2">
    <location>
        <position position="318"/>
    </location>
</feature>
<feature type="signal peptide" evidence="3">
    <location>
        <begin position="1"/>
        <end position="20"/>
    </location>
</feature>
<dbReference type="GO" id="GO:0004190">
    <property type="term" value="F:aspartic-type endopeptidase activity"/>
    <property type="evidence" value="ECO:0007669"/>
    <property type="project" value="InterPro"/>
</dbReference>
<dbReference type="STRING" id="1051891.A0A0C3LZ28"/>
<comment type="similarity">
    <text evidence="1">Belongs to the peptidase A1 family.</text>
</comment>
<reference evidence="6" key="2">
    <citation type="submission" date="2015-01" db="EMBL/GenBank/DDBJ databases">
        <title>Evolutionary Origins and Diversification of the Mycorrhizal Mutualists.</title>
        <authorList>
            <consortium name="DOE Joint Genome Institute"/>
            <consortium name="Mycorrhizal Genomics Consortium"/>
            <person name="Kohler A."/>
            <person name="Kuo A."/>
            <person name="Nagy L.G."/>
            <person name="Floudas D."/>
            <person name="Copeland A."/>
            <person name="Barry K.W."/>
            <person name="Cichocki N."/>
            <person name="Veneault-Fourrey C."/>
            <person name="LaButti K."/>
            <person name="Lindquist E.A."/>
            <person name="Lipzen A."/>
            <person name="Lundell T."/>
            <person name="Morin E."/>
            <person name="Murat C."/>
            <person name="Riley R."/>
            <person name="Ohm R."/>
            <person name="Sun H."/>
            <person name="Tunlid A."/>
            <person name="Henrissat B."/>
            <person name="Grigoriev I.V."/>
            <person name="Hibbett D.S."/>
            <person name="Martin F."/>
        </authorList>
    </citation>
    <scope>NUCLEOTIDE SEQUENCE [LARGE SCALE GENOMIC DNA]</scope>
    <source>
        <strain evidence="6">MUT 4182</strain>
    </source>
</reference>
<protein>
    <recommendedName>
        <fullName evidence="4">Peptidase A1 domain-containing protein</fullName>
    </recommendedName>
</protein>
<dbReference type="InterPro" id="IPR021109">
    <property type="entry name" value="Peptidase_aspartic_dom_sf"/>
</dbReference>
<dbReference type="Gene3D" id="2.40.70.10">
    <property type="entry name" value="Acid Proteases"/>
    <property type="match status" value="2"/>
</dbReference>
<dbReference type="GO" id="GO:0006508">
    <property type="term" value="P:proteolysis"/>
    <property type="evidence" value="ECO:0007669"/>
    <property type="project" value="InterPro"/>
</dbReference>
<evidence type="ECO:0000256" key="1">
    <source>
        <dbReference type="ARBA" id="ARBA00007447"/>
    </source>
</evidence>
<dbReference type="Pfam" id="PF00026">
    <property type="entry name" value="Asp"/>
    <property type="match status" value="1"/>
</dbReference>
<dbReference type="EMBL" id="KN823021">
    <property type="protein sequence ID" value="KIO26677.1"/>
    <property type="molecule type" value="Genomic_DNA"/>
</dbReference>
<dbReference type="PANTHER" id="PTHR47966">
    <property type="entry name" value="BETA-SITE APP-CLEAVING ENZYME, ISOFORM A-RELATED"/>
    <property type="match status" value="1"/>
</dbReference>
<gene>
    <name evidence="5" type="ORF">M407DRAFT_24116</name>
</gene>
<dbReference type="PANTHER" id="PTHR47966:SF57">
    <property type="entry name" value="PEPTIDASE A1 DOMAIN-CONTAINING PROTEIN"/>
    <property type="match status" value="1"/>
</dbReference>
<dbReference type="InterPro" id="IPR033121">
    <property type="entry name" value="PEPTIDASE_A1"/>
</dbReference>
<evidence type="ECO:0000313" key="5">
    <source>
        <dbReference type="EMBL" id="KIO26677.1"/>
    </source>
</evidence>
<dbReference type="AlphaFoldDB" id="A0A0C3LZ28"/>
<dbReference type="PROSITE" id="PS51767">
    <property type="entry name" value="PEPTIDASE_A1"/>
    <property type="match status" value="1"/>
</dbReference>
<dbReference type="InterPro" id="IPR001461">
    <property type="entry name" value="Aspartic_peptidase_A1"/>
</dbReference>